<sequence length="160" mass="18270">MKKIFVIVTALFICSYIYSQEVAYVKGKGYKGYIFPKEYSVLGFPPEPNRYTPCLEDVAQAEKILKDSIGSDYVKSNQRAHCKPPINKNTLKKYVRQYIGYITEDGKIIIHIYLSKGIEIDKNELSEDIISIFDGGSNHWSIKINISTKELFDMQVNGIS</sequence>
<comment type="caution">
    <text evidence="1">The sequence shown here is derived from an EMBL/GenBank/DDBJ whole genome shotgun (WGS) entry which is preliminary data.</text>
</comment>
<dbReference type="EMBL" id="JAPZVM010000005">
    <property type="protein sequence ID" value="MCZ8372704.1"/>
    <property type="molecule type" value="Genomic_DNA"/>
</dbReference>
<keyword evidence="2" id="KW-1185">Reference proteome</keyword>
<organism evidence="1 2">
    <name type="scientific">Phocaeicola acetigenes</name>
    <dbReference type="NCBI Taxonomy" id="3016083"/>
    <lineage>
        <taxon>Bacteria</taxon>
        <taxon>Pseudomonadati</taxon>
        <taxon>Bacteroidota</taxon>
        <taxon>Bacteroidia</taxon>
        <taxon>Bacteroidales</taxon>
        <taxon>Bacteroidaceae</taxon>
        <taxon>Phocaeicola</taxon>
    </lineage>
</organism>
<proteinExistence type="predicted"/>
<evidence type="ECO:0000313" key="2">
    <source>
        <dbReference type="Proteomes" id="UP001141933"/>
    </source>
</evidence>
<evidence type="ECO:0000313" key="1">
    <source>
        <dbReference type="EMBL" id="MCZ8372704.1"/>
    </source>
</evidence>
<accession>A0ABT4PI73</accession>
<protein>
    <submittedName>
        <fullName evidence="1">Uncharacterized protein</fullName>
    </submittedName>
</protein>
<name>A0ABT4PI73_9BACT</name>
<dbReference type="Proteomes" id="UP001141933">
    <property type="component" value="Unassembled WGS sequence"/>
</dbReference>
<dbReference type="RefSeq" id="WP_269877883.1">
    <property type="nucleotide sequence ID" value="NZ_JAPZVM010000005.1"/>
</dbReference>
<gene>
    <name evidence="1" type="ORF">O6P32_08290</name>
</gene>
<reference evidence="1" key="1">
    <citation type="submission" date="2022-12" db="EMBL/GenBank/DDBJ databases">
        <title>Phocaeicola acetigenes sp. nov., isolated feces from a healthy human.</title>
        <authorList>
            <person name="Do H."/>
            <person name="Ha Y.B."/>
            <person name="Kim J.-S."/>
            <person name="Suh M.K."/>
            <person name="Kim H.S."/>
            <person name="Lee J.-S."/>
        </authorList>
    </citation>
    <scope>NUCLEOTIDE SEQUENCE</scope>
    <source>
        <strain evidence="1">KGMB11183</strain>
    </source>
</reference>